<dbReference type="EMBL" id="JAENIM010000047">
    <property type="protein sequence ID" value="MBK1792662.1"/>
    <property type="molecule type" value="Genomic_DNA"/>
</dbReference>
<dbReference type="Proteomes" id="UP000624703">
    <property type="component" value="Unassembled WGS sequence"/>
</dbReference>
<dbReference type="RefSeq" id="WP_200312675.1">
    <property type="nucleotide sequence ID" value="NZ_JAENIM010000047.1"/>
</dbReference>
<keyword evidence="3" id="KW-1185">Reference proteome</keyword>
<accession>A0A8J7MGU6</accession>
<feature type="transmembrane region" description="Helical" evidence="1">
    <location>
        <begin position="149"/>
        <end position="171"/>
    </location>
</feature>
<comment type="caution">
    <text evidence="2">The sequence shown here is derived from an EMBL/GenBank/DDBJ whole genome shotgun (WGS) entry which is preliminary data.</text>
</comment>
<organism evidence="2 3">
    <name type="scientific">Persicirhabdus sediminis</name>
    <dbReference type="NCBI Taxonomy" id="454144"/>
    <lineage>
        <taxon>Bacteria</taxon>
        <taxon>Pseudomonadati</taxon>
        <taxon>Verrucomicrobiota</taxon>
        <taxon>Verrucomicrobiia</taxon>
        <taxon>Verrucomicrobiales</taxon>
        <taxon>Verrucomicrobiaceae</taxon>
        <taxon>Persicirhabdus</taxon>
    </lineage>
</organism>
<protein>
    <submittedName>
        <fullName evidence="2">DUF3592 domain-containing protein</fullName>
    </submittedName>
</protein>
<reference evidence="2" key="1">
    <citation type="submission" date="2021-01" db="EMBL/GenBank/DDBJ databases">
        <title>Modified the classification status of verrucomicrobia.</title>
        <authorList>
            <person name="Feng X."/>
        </authorList>
    </citation>
    <scope>NUCLEOTIDE SEQUENCE</scope>
    <source>
        <strain evidence="2">_KCTC 22039</strain>
    </source>
</reference>
<gene>
    <name evidence="2" type="ORF">JIN82_15980</name>
</gene>
<keyword evidence="1" id="KW-1133">Transmembrane helix</keyword>
<dbReference type="AlphaFoldDB" id="A0A8J7MGU6"/>
<sequence>MQQYPEDNCAYKVRKPLLPFIPGPICLCIGFYFLFWHFAAETYRYLSYRNAIEIPVAEVIQVKLDRSSSSKGGAASTVIASFDYDFEGHRYTSHTPSIYQGGDNFGSFQKDLFTKIQSFAKQGGELSCFVRTSSPDSAVINRDFRPSRFLISLLFCTAFLGLGGVLTYSSAKG</sequence>
<evidence type="ECO:0000256" key="1">
    <source>
        <dbReference type="SAM" id="Phobius"/>
    </source>
</evidence>
<evidence type="ECO:0000313" key="3">
    <source>
        <dbReference type="Proteomes" id="UP000624703"/>
    </source>
</evidence>
<evidence type="ECO:0000313" key="2">
    <source>
        <dbReference type="EMBL" id="MBK1792662.1"/>
    </source>
</evidence>
<feature type="transmembrane region" description="Helical" evidence="1">
    <location>
        <begin position="20"/>
        <end position="39"/>
    </location>
</feature>
<name>A0A8J7MGU6_9BACT</name>
<keyword evidence="1" id="KW-0472">Membrane</keyword>
<keyword evidence="1" id="KW-0812">Transmembrane</keyword>
<proteinExistence type="predicted"/>